<dbReference type="Proteomes" id="UP000253426">
    <property type="component" value="Unassembled WGS sequence"/>
</dbReference>
<comment type="caution">
    <text evidence="3">The sequence shown here is derived from an EMBL/GenBank/DDBJ whole genome shotgun (WGS) entry which is preliminary data.</text>
</comment>
<dbReference type="AlphaFoldDB" id="A0A366HLW6"/>
<dbReference type="Pfam" id="PF07995">
    <property type="entry name" value="GSDH"/>
    <property type="match status" value="1"/>
</dbReference>
<dbReference type="RefSeq" id="WP_170157174.1">
    <property type="nucleotide sequence ID" value="NZ_QNRR01000005.1"/>
</dbReference>
<dbReference type="InterPro" id="IPR012938">
    <property type="entry name" value="Glc/Sorbosone_DH"/>
</dbReference>
<protein>
    <submittedName>
        <fullName evidence="3">Glucose/arabinose dehydrogenase</fullName>
    </submittedName>
</protein>
<evidence type="ECO:0000259" key="2">
    <source>
        <dbReference type="Pfam" id="PF07995"/>
    </source>
</evidence>
<proteinExistence type="predicted"/>
<dbReference type="EMBL" id="QNRR01000005">
    <property type="protein sequence ID" value="RBP43920.1"/>
    <property type="molecule type" value="Genomic_DNA"/>
</dbReference>
<evidence type="ECO:0000313" key="4">
    <source>
        <dbReference type="Proteomes" id="UP000253426"/>
    </source>
</evidence>
<dbReference type="InterPro" id="IPR011042">
    <property type="entry name" value="6-blade_b-propeller_TolB-like"/>
</dbReference>
<sequence>MHTVKAPFLTLAASLAFLTAAAAEAPKIQLTPAFEKVAMTVERPISVVIPPDGSNRLFLVQQRGKILVLPKDESSGDAKVFLDFTDRKMEANEQAKFEEGLLGLAFAPDFAKSGKFYVCYSQQDLKRSVYSEFTVSKDDPNKADIKSERILLEVPQPFWNHNSGNLLFGPDGYLYLALGDGGKRDDVTRTAQNLFMLNGKVLRIDPSKPSGSRGYTVPQDNPFVGKDGMRDEIWAYGLRNPWGIAFDEDGTFWLADVGQDVWEEIDLIEKGGNYGWSFREGARPFPLRTDAPPTGFTYIEPIHEYPHSDGISITGGFVYRGEKVPALKGAYIYGDWGFGRIWALKYDKKAKKVISNDLIYEAARDTKGKGLMKPNAFCEDQNKEILVLDWGGKILRVEAAK</sequence>
<feature type="chain" id="PRO_5017057258" evidence="1">
    <location>
        <begin position="23"/>
        <end position="401"/>
    </location>
</feature>
<gene>
    <name evidence="3" type="ORF">DES53_105319</name>
</gene>
<dbReference type="InterPro" id="IPR011041">
    <property type="entry name" value="Quinoprot_gluc/sorb_DH_b-prop"/>
</dbReference>
<keyword evidence="4" id="KW-1185">Reference proteome</keyword>
<keyword evidence="1" id="KW-0732">Signal</keyword>
<evidence type="ECO:0000256" key="1">
    <source>
        <dbReference type="SAM" id="SignalP"/>
    </source>
</evidence>
<dbReference type="SUPFAM" id="SSF50952">
    <property type="entry name" value="Soluble quinoprotein glucose dehydrogenase"/>
    <property type="match status" value="1"/>
</dbReference>
<reference evidence="3 4" key="1">
    <citation type="submission" date="2018-06" db="EMBL/GenBank/DDBJ databases">
        <title>Genomic Encyclopedia of Type Strains, Phase IV (KMG-IV): sequencing the most valuable type-strain genomes for metagenomic binning, comparative biology and taxonomic classification.</title>
        <authorList>
            <person name="Goeker M."/>
        </authorList>
    </citation>
    <scope>NUCLEOTIDE SEQUENCE [LARGE SCALE GENOMIC DNA]</scope>
    <source>
        <strain evidence="3 4">DSM 25532</strain>
    </source>
</reference>
<evidence type="ECO:0000313" key="3">
    <source>
        <dbReference type="EMBL" id="RBP43920.1"/>
    </source>
</evidence>
<dbReference type="PANTHER" id="PTHR19328">
    <property type="entry name" value="HEDGEHOG-INTERACTING PROTEIN"/>
    <property type="match status" value="1"/>
</dbReference>
<dbReference type="Gene3D" id="2.120.10.30">
    <property type="entry name" value="TolB, C-terminal domain"/>
    <property type="match status" value="1"/>
</dbReference>
<name>A0A366HLW6_9BACT</name>
<accession>A0A366HLW6</accession>
<feature type="domain" description="Glucose/Sorbosone dehydrogenase" evidence="2">
    <location>
        <begin position="42"/>
        <end position="358"/>
    </location>
</feature>
<dbReference type="PANTHER" id="PTHR19328:SF75">
    <property type="entry name" value="ALDOSE SUGAR DEHYDROGENASE YLII"/>
    <property type="match status" value="1"/>
</dbReference>
<feature type="signal peptide" evidence="1">
    <location>
        <begin position="1"/>
        <end position="22"/>
    </location>
</feature>
<organism evidence="3 4">
    <name type="scientific">Roseimicrobium gellanilyticum</name>
    <dbReference type="NCBI Taxonomy" id="748857"/>
    <lineage>
        <taxon>Bacteria</taxon>
        <taxon>Pseudomonadati</taxon>
        <taxon>Verrucomicrobiota</taxon>
        <taxon>Verrucomicrobiia</taxon>
        <taxon>Verrucomicrobiales</taxon>
        <taxon>Verrucomicrobiaceae</taxon>
        <taxon>Roseimicrobium</taxon>
    </lineage>
</organism>